<keyword evidence="7" id="KW-0547">Nucleotide-binding</keyword>
<keyword evidence="10" id="KW-0239">DNA-directed DNA polymerase</keyword>
<dbReference type="CDD" id="cd00009">
    <property type="entry name" value="AAA"/>
    <property type="match status" value="1"/>
</dbReference>
<dbReference type="InterPro" id="IPR003593">
    <property type="entry name" value="AAA+_ATPase"/>
</dbReference>
<evidence type="ECO:0000256" key="2">
    <source>
        <dbReference type="ARBA" id="ARBA00012417"/>
    </source>
</evidence>
<keyword evidence="8" id="KW-0862">Zinc</keyword>
<keyword evidence="5" id="KW-0235">DNA replication</keyword>
<dbReference type="PANTHER" id="PTHR11669">
    <property type="entry name" value="REPLICATION FACTOR C / DNA POLYMERASE III GAMMA-TAU SUBUNIT"/>
    <property type="match status" value="1"/>
</dbReference>
<dbReference type="PANTHER" id="PTHR11669:SF0">
    <property type="entry name" value="PROTEIN STICHEL-LIKE 2"/>
    <property type="match status" value="1"/>
</dbReference>
<dbReference type="Gene3D" id="1.20.272.10">
    <property type="match status" value="1"/>
</dbReference>
<organism evidence="14 15">
    <name type="scientific">Alkalibacillus flavidus</name>
    <dbReference type="NCBI Taxonomy" id="546021"/>
    <lineage>
        <taxon>Bacteria</taxon>
        <taxon>Bacillati</taxon>
        <taxon>Bacillota</taxon>
        <taxon>Bacilli</taxon>
        <taxon>Bacillales</taxon>
        <taxon>Bacillaceae</taxon>
        <taxon>Alkalibacillus</taxon>
    </lineage>
</organism>
<dbReference type="InterPro" id="IPR012763">
    <property type="entry name" value="DNA_pol_III_sug/sutau_N"/>
</dbReference>
<evidence type="ECO:0000256" key="11">
    <source>
        <dbReference type="ARBA" id="ARBA00049244"/>
    </source>
</evidence>
<comment type="catalytic activity">
    <reaction evidence="11">
        <text>DNA(n) + a 2'-deoxyribonucleoside 5'-triphosphate = DNA(n+1) + diphosphate</text>
        <dbReference type="Rhea" id="RHEA:22508"/>
        <dbReference type="Rhea" id="RHEA-COMP:17339"/>
        <dbReference type="Rhea" id="RHEA-COMP:17340"/>
        <dbReference type="ChEBI" id="CHEBI:33019"/>
        <dbReference type="ChEBI" id="CHEBI:61560"/>
        <dbReference type="ChEBI" id="CHEBI:173112"/>
        <dbReference type="EC" id="2.7.7.7"/>
    </reaction>
</comment>
<keyword evidence="15" id="KW-1185">Reference proteome</keyword>
<dbReference type="Proteomes" id="UP001549167">
    <property type="component" value="Unassembled WGS sequence"/>
</dbReference>
<evidence type="ECO:0000256" key="9">
    <source>
        <dbReference type="ARBA" id="ARBA00022840"/>
    </source>
</evidence>
<sequence length="579" mass="64759">MAYQALYRVWRPQQFTDVVGQSHITRTLQNAIVQSKVAHAYLFTGPRGTGKTSAAKIFAKAINCEQAPVEEPCGECDACRGIQDGSISDIIEIDAASNNGVDDIREIRDKVKYAPSAVTYKVYIIDEVHMLSTGAFNALLKTLEEPPEHVMFILATTEPHKIPLTIISRCQRFDFKRISQQAIVDRLKVILDDGAIQYDDEAIVHVGLTAEGGMRDALSILDQAIAYSEDGHIHMDDVLAVTGSIAQEQLLAMMESLVQQDGKEALTLLDQMIQEGKDPSRFVFDFINFVRDLLMYNSAAGMDDALVRAIPNEQFHHVRQQLPTHWLEEAISILNQTQQDMKWTNSPKILVEVALLNIQDMSVESETATSGQTASPELLQQIATLEKELKALKEQGVTTTAEAPQPESAKRQQPNRQKKYKVPYEKVRRTLSNATKPDIQAVRQNWAAFMDSLKKTSPPAHAKLANSEPKAASPDTLILAFEYEIHCKLIEENQDMIETALSEFVGKRLTMIPIPKDEWQPIREDFLSQQEQSDSPEDDQSVEAADDDVQDRAQAEDDDSHVTEAQQLFGDDLVEVKDS</sequence>
<dbReference type="InterPro" id="IPR050238">
    <property type="entry name" value="DNA_Rep/Repair_Clamp_Loader"/>
</dbReference>
<evidence type="ECO:0000259" key="13">
    <source>
        <dbReference type="SMART" id="SM00382"/>
    </source>
</evidence>
<dbReference type="GO" id="GO:0003887">
    <property type="term" value="F:DNA-directed DNA polymerase activity"/>
    <property type="evidence" value="ECO:0007669"/>
    <property type="project" value="UniProtKB-EC"/>
</dbReference>
<dbReference type="PRINTS" id="PR00300">
    <property type="entry name" value="CLPPROTEASEA"/>
</dbReference>
<dbReference type="InterPro" id="IPR027417">
    <property type="entry name" value="P-loop_NTPase"/>
</dbReference>
<evidence type="ECO:0000256" key="6">
    <source>
        <dbReference type="ARBA" id="ARBA00022723"/>
    </source>
</evidence>
<keyword evidence="9" id="KW-0067">ATP-binding</keyword>
<dbReference type="InterPro" id="IPR048448">
    <property type="entry name" value="DnaX-like_C"/>
</dbReference>
<evidence type="ECO:0000313" key="14">
    <source>
        <dbReference type="EMBL" id="MET3683790.1"/>
    </source>
</evidence>
<evidence type="ECO:0000256" key="3">
    <source>
        <dbReference type="ARBA" id="ARBA00022679"/>
    </source>
</evidence>
<name>A0ABV2KYK9_9BACI</name>
<accession>A0ABV2KYK9</accession>
<evidence type="ECO:0000256" key="5">
    <source>
        <dbReference type="ARBA" id="ARBA00022705"/>
    </source>
</evidence>
<dbReference type="Pfam" id="PF13177">
    <property type="entry name" value="DNA_pol3_delta2"/>
    <property type="match status" value="1"/>
</dbReference>
<dbReference type="CDD" id="cd18137">
    <property type="entry name" value="HLD_clamp_pol_III_gamma_tau"/>
    <property type="match status" value="1"/>
</dbReference>
<evidence type="ECO:0000256" key="12">
    <source>
        <dbReference type="SAM" id="MobiDB-lite"/>
    </source>
</evidence>
<dbReference type="EC" id="2.7.7.7" evidence="2"/>
<proteinExistence type="inferred from homology"/>
<dbReference type="Gene3D" id="1.10.8.60">
    <property type="match status" value="1"/>
</dbReference>
<dbReference type="InterPro" id="IPR045085">
    <property type="entry name" value="HLD_clamp_pol_III_gamma_tau"/>
</dbReference>
<dbReference type="RefSeq" id="WP_354220519.1">
    <property type="nucleotide sequence ID" value="NZ_JBEPMX010000009.1"/>
</dbReference>
<reference evidence="14 15" key="1">
    <citation type="submission" date="2024-06" db="EMBL/GenBank/DDBJ databases">
        <title>Genomic Encyclopedia of Type Strains, Phase IV (KMG-IV): sequencing the most valuable type-strain genomes for metagenomic binning, comparative biology and taxonomic classification.</title>
        <authorList>
            <person name="Goeker M."/>
        </authorList>
    </citation>
    <scope>NUCLEOTIDE SEQUENCE [LARGE SCALE GENOMIC DNA]</scope>
    <source>
        <strain evidence="14 15">DSM 23520</strain>
    </source>
</reference>
<dbReference type="Pfam" id="PF12169">
    <property type="entry name" value="DNA_pol3_gamma3"/>
    <property type="match status" value="1"/>
</dbReference>
<dbReference type="InterPro" id="IPR008921">
    <property type="entry name" value="DNA_pol3_clamp-load_cplx_C"/>
</dbReference>
<feature type="compositionally biased region" description="Acidic residues" evidence="12">
    <location>
        <begin position="534"/>
        <end position="549"/>
    </location>
</feature>
<keyword evidence="4 14" id="KW-0548">Nucleotidyltransferase</keyword>
<dbReference type="NCBIfam" id="NF004046">
    <property type="entry name" value="PRK05563.1"/>
    <property type="match status" value="1"/>
</dbReference>
<evidence type="ECO:0000256" key="7">
    <source>
        <dbReference type="ARBA" id="ARBA00022741"/>
    </source>
</evidence>
<dbReference type="SUPFAM" id="SSF48019">
    <property type="entry name" value="post-AAA+ oligomerization domain-like"/>
    <property type="match status" value="1"/>
</dbReference>
<dbReference type="InterPro" id="IPR022754">
    <property type="entry name" value="DNA_pol_III_gamma-3"/>
</dbReference>
<dbReference type="EMBL" id="JBEPMX010000009">
    <property type="protein sequence ID" value="MET3683790.1"/>
    <property type="molecule type" value="Genomic_DNA"/>
</dbReference>
<evidence type="ECO:0000256" key="8">
    <source>
        <dbReference type="ARBA" id="ARBA00022833"/>
    </source>
</evidence>
<dbReference type="SMART" id="SM00382">
    <property type="entry name" value="AAA"/>
    <property type="match status" value="1"/>
</dbReference>
<protein>
    <recommendedName>
        <fullName evidence="2">DNA-directed DNA polymerase</fullName>
        <ecNumber evidence="2">2.7.7.7</ecNumber>
    </recommendedName>
</protein>
<dbReference type="Pfam" id="PF20964">
    <property type="entry name" value="DnaX_C"/>
    <property type="match status" value="1"/>
</dbReference>
<evidence type="ECO:0000256" key="10">
    <source>
        <dbReference type="ARBA" id="ARBA00022932"/>
    </source>
</evidence>
<dbReference type="NCBIfam" id="TIGR02397">
    <property type="entry name" value="dnaX_nterm"/>
    <property type="match status" value="1"/>
</dbReference>
<feature type="region of interest" description="Disordered" evidence="12">
    <location>
        <begin position="526"/>
        <end position="579"/>
    </location>
</feature>
<evidence type="ECO:0000256" key="1">
    <source>
        <dbReference type="ARBA" id="ARBA00006360"/>
    </source>
</evidence>
<keyword evidence="6" id="KW-0479">Metal-binding</keyword>
<gene>
    <name evidence="14" type="ORF">ABID56_001900</name>
</gene>
<comment type="caution">
    <text evidence="14">The sequence shown here is derived from an EMBL/GenBank/DDBJ whole genome shotgun (WGS) entry which is preliminary data.</text>
</comment>
<feature type="domain" description="AAA+ ATPase" evidence="13">
    <location>
        <begin position="37"/>
        <end position="179"/>
    </location>
</feature>
<evidence type="ECO:0000256" key="4">
    <source>
        <dbReference type="ARBA" id="ARBA00022695"/>
    </source>
</evidence>
<dbReference type="Pfam" id="PF22608">
    <property type="entry name" value="DNAX_ATPase_lid"/>
    <property type="match status" value="1"/>
</dbReference>
<dbReference type="InterPro" id="IPR001270">
    <property type="entry name" value="ClpA/B"/>
</dbReference>
<dbReference type="Gene3D" id="3.40.50.300">
    <property type="entry name" value="P-loop containing nucleotide triphosphate hydrolases"/>
    <property type="match status" value="1"/>
</dbReference>
<evidence type="ECO:0000313" key="15">
    <source>
        <dbReference type="Proteomes" id="UP001549167"/>
    </source>
</evidence>
<comment type="similarity">
    <text evidence="1">Belongs to the DnaX/STICHEL family.</text>
</comment>
<feature type="region of interest" description="Disordered" evidence="12">
    <location>
        <begin position="396"/>
        <end position="421"/>
    </location>
</feature>
<dbReference type="SUPFAM" id="SSF52540">
    <property type="entry name" value="P-loop containing nucleoside triphosphate hydrolases"/>
    <property type="match status" value="1"/>
</dbReference>
<keyword evidence="3 14" id="KW-0808">Transferase</keyword>